<organism evidence="2 3">
    <name type="scientific">Streptomyces aureoversilis</name>
    <dbReference type="NCBI Taxonomy" id="67277"/>
    <lineage>
        <taxon>Bacteria</taxon>
        <taxon>Bacillati</taxon>
        <taxon>Actinomycetota</taxon>
        <taxon>Actinomycetes</taxon>
        <taxon>Kitasatosporales</taxon>
        <taxon>Streptomycetaceae</taxon>
        <taxon>Streptomyces</taxon>
    </lineage>
</organism>
<accession>A0ABV9ZY07</accession>
<protein>
    <submittedName>
        <fullName evidence="2">Uncharacterized protein</fullName>
    </submittedName>
</protein>
<keyword evidence="3" id="KW-1185">Reference proteome</keyword>
<gene>
    <name evidence="2" type="ORF">ACFPP6_06160</name>
</gene>
<dbReference type="EMBL" id="JBHSKJ010000003">
    <property type="protein sequence ID" value="MFC5144269.1"/>
    <property type="molecule type" value="Genomic_DNA"/>
</dbReference>
<dbReference type="RefSeq" id="WP_382037990.1">
    <property type="nucleotide sequence ID" value="NZ_JBHSKJ010000003.1"/>
</dbReference>
<evidence type="ECO:0000313" key="2">
    <source>
        <dbReference type="EMBL" id="MFC5144269.1"/>
    </source>
</evidence>
<name>A0ABV9ZY07_9ACTN</name>
<evidence type="ECO:0000256" key="1">
    <source>
        <dbReference type="SAM" id="MobiDB-lite"/>
    </source>
</evidence>
<evidence type="ECO:0000313" key="3">
    <source>
        <dbReference type="Proteomes" id="UP001596222"/>
    </source>
</evidence>
<sequence>MDCTHPQLPQPTEHPGHPIIDQPATVDACRQDYEQGEAERTASEHRDCR</sequence>
<reference evidence="3" key="1">
    <citation type="journal article" date="2019" name="Int. J. Syst. Evol. Microbiol.">
        <title>The Global Catalogue of Microorganisms (GCM) 10K type strain sequencing project: providing services to taxonomists for standard genome sequencing and annotation.</title>
        <authorList>
            <consortium name="The Broad Institute Genomics Platform"/>
            <consortium name="The Broad Institute Genome Sequencing Center for Infectious Disease"/>
            <person name="Wu L."/>
            <person name="Ma J."/>
        </authorList>
    </citation>
    <scope>NUCLEOTIDE SEQUENCE [LARGE SCALE GENOMIC DNA]</scope>
    <source>
        <strain evidence="3">CGMCC 4.1641</strain>
    </source>
</reference>
<dbReference type="Proteomes" id="UP001596222">
    <property type="component" value="Unassembled WGS sequence"/>
</dbReference>
<feature type="region of interest" description="Disordered" evidence="1">
    <location>
        <begin position="1"/>
        <end position="24"/>
    </location>
</feature>
<proteinExistence type="predicted"/>
<comment type="caution">
    <text evidence="2">The sequence shown here is derived from an EMBL/GenBank/DDBJ whole genome shotgun (WGS) entry which is preliminary data.</text>
</comment>